<dbReference type="OrthoDB" id="10067653at2759"/>
<reference evidence="1" key="1">
    <citation type="submission" date="2023-01" db="EMBL/GenBank/DDBJ databases">
        <title>Genome assembly of the deep-sea coral Lophelia pertusa.</title>
        <authorList>
            <person name="Herrera S."/>
            <person name="Cordes E."/>
        </authorList>
    </citation>
    <scope>NUCLEOTIDE SEQUENCE</scope>
    <source>
        <strain evidence="1">USNM1676648</strain>
        <tissue evidence="1">Polyp</tissue>
    </source>
</reference>
<dbReference type="AlphaFoldDB" id="A0A9X0CX82"/>
<proteinExistence type="predicted"/>
<comment type="caution">
    <text evidence="1">The sequence shown here is derived from an EMBL/GenBank/DDBJ whole genome shotgun (WGS) entry which is preliminary data.</text>
</comment>
<organism evidence="1 2">
    <name type="scientific">Desmophyllum pertusum</name>
    <dbReference type="NCBI Taxonomy" id="174260"/>
    <lineage>
        <taxon>Eukaryota</taxon>
        <taxon>Metazoa</taxon>
        <taxon>Cnidaria</taxon>
        <taxon>Anthozoa</taxon>
        <taxon>Hexacorallia</taxon>
        <taxon>Scleractinia</taxon>
        <taxon>Caryophylliina</taxon>
        <taxon>Caryophylliidae</taxon>
        <taxon>Desmophyllum</taxon>
    </lineage>
</organism>
<evidence type="ECO:0000313" key="1">
    <source>
        <dbReference type="EMBL" id="KAJ7376784.1"/>
    </source>
</evidence>
<dbReference type="Proteomes" id="UP001163046">
    <property type="component" value="Unassembled WGS sequence"/>
</dbReference>
<dbReference type="EMBL" id="MU826390">
    <property type="protein sequence ID" value="KAJ7376784.1"/>
    <property type="molecule type" value="Genomic_DNA"/>
</dbReference>
<evidence type="ECO:0000313" key="2">
    <source>
        <dbReference type="Proteomes" id="UP001163046"/>
    </source>
</evidence>
<dbReference type="Gene3D" id="1.10.150.50">
    <property type="entry name" value="Transcription Factor, Ets-1"/>
    <property type="match status" value="1"/>
</dbReference>
<protein>
    <submittedName>
        <fullName evidence="1">Uncharacterized protein</fullName>
    </submittedName>
</protein>
<dbReference type="InterPro" id="IPR013761">
    <property type="entry name" value="SAM/pointed_sf"/>
</dbReference>
<sequence>MQENMVEKITKDILKDIGIHAVGDILLTLRHAKSCQAYKGDGDFTKVCRCLQCRYGRVGDADPVGETVQVV</sequence>
<gene>
    <name evidence="1" type="ORF">OS493_032518</name>
</gene>
<keyword evidence="2" id="KW-1185">Reference proteome</keyword>
<accession>A0A9X0CX82</accession>
<name>A0A9X0CX82_9CNID</name>